<gene>
    <name evidence="2" type="ORF">PDMSB3_2718</name>
</gene>
<sequence>MSTDVMTDNNYVGVLFADTAVLATLLALQVAHQPERDKAMSALKDFVHKSLNNIYSDQNVPAELAARVKMRVDNVFDVATHMDLG</sequence>
<keyword evidence="1" id="KW-1133">Transmembrane helix</keyword>
<evidence type="ECO:0000256" key="1">
    <source>
        <dbReference type="SAM" id="Phobius"/>
    </source>
</evidence>
<keyword evidence="1" id="KW-0812">Transmembrane</keyword>
<reference evidence="2 3" key="1">
    <citation type="submission" date="2019-08" db="EMBL/GenBank/DDBJ databases">
        <authorList>
            <person name="Herpell B J."/>
        </authorList>
    </citation>
    <scope>NUCLEOTIDE SEQUENCE [LARGE SCALE GENOMIC DNA]</scope>
    <source>
        <strain evidence="3">Msb3</strain>
    </source>
</reference>
<feature type="transmembrane region" description="Helical" evidence="1">
    <location>
        <begin position="12"/>
        <end position="31"/>
    </location>
</feature>
<keyword evidence="3" id="KW-1185">Reference proteome</keyword>
<dbReference type="EMBL" id="LR699553">
    <property type="protein sequence ID" value="VVD29174.1"/>
    <property type="molecule type" value="Genomic_DNA"/>
</dbReference>
<evidence type="ECO:0000313" key="2">
    <source>
        <dbReference type="EMBL" id="VVD29174.1"/>
    </source>
</evidence>
<accession>A0A5Q4ZH79</accession>
<dbReference type="KEGG" id="pdio:PDMSB3_2718"/>
<dbReference type="AlphaFoldDB" id="A0A5Q4ZH79"/>
<proteinExistence type="predicted"/>
<name>A0A5Q4ZH79_9BURK</name>
<evidence type="ECO:0000313" key="3">
    <source>
        <dbReference type="Proteomes" id="UP000325811"/>
    </source>
</evidence>
<organism evidence="2 3">
    <name type="scientific">Paraburkholderia dioscoreae</name>
    <dbReference type="NCBI Taxonomy" id="2604047"/>
    <lineage>
        <taxon>Bacteria</taxon>
        <taxon>Pseudomonadati</taxon>
        <taxon>Pseudomonadota</taxon>
        <taxon>Betaproteobacteria</taxon>
        <taxon>Burkholderiales</taxon>
        <taxon>Burkholderiaceae</taxon>
        <taxon>Paraburkholderia</taxon>
    </lineage>
</organism>
<dbReference type="Proteomes" id="UP000325811">
    <property type="component" value="Chromosome I"/>
</dbReference>
<dbReference type="RefSeq" id="WP_165186392.1">
    <property type="nucleotide sequence ID" value="NZ_LR699553.1"/>
</dbReference>
<protein>
    <submittedName>
        <fullName evidence="2">Uncharacterized protein</fullName>
    </submittedName>
</protein>
<keyword evidence="1" id="KW-0472">Membrane</keyword>